<dbReference type="Proteomes" id="UP001500635">
    <property type="component" value="Unassembled WGS sequence"/>
</dbReference>
<evidence type="ECO:0008006" key="4">
    <source>
        <dbReference type="Google" id="ProtNLM"/>
    </source>
</evidence>
<gene>
    <name evidence="2" type="ORF">GCM10023147_13460</name>
</gene>
<accession>A0ABP8JBN4</accession>
<evidence type="ECO:0000256" key="1">
    <source>
        <dbReference type="SAM" id="SignalP"/>
    </source>
</evidence>
<dbReference type="EMBL" id="BAABFR010000014">
    <property type="protein sequence ID" value="GAA4388173.1"/>
    <property type="molecule type" value="Genomic_DNA"/>
</dbReference>
<reference evidence="3" key="1">
    <citation type="journal article" date="2019" name="Int. J. Syst. Evol. Microbiol.">
        <title>The Global Catalogue of Microorganisms (GCM) 10K type strain sequencing project: providing services to taxonomists for standard genome sequencing and annotation.</title>
        <authorList>
            <consortium name="The Broad Institute Genomics Platform"/>
            <consortium name="The Broad Institute Genome Sequencing Center for Infectious Disease"/>
            <person name="Wu L."/>
            <person name="Ma J."/>
        </authorList>
    </citation>
    <scope>NUCLEOTIDE SEQUENCE [LARGE SCALE GENOMIC DNA]</scope>
    <source>
        <strain evidence="3">JCM 17688</strain>
    </source>
</reference>
<feature type="chain" id="PRO_5045043852" description="PknH-like extracellular domain-containing protein" evidence="1">
    <location>
        <begin position="29"/>
        <end position="236"/>
    </location>
</feature>
<comment type="caution">
    <text evidence="2">The sequence shown here is derived from an EMBL/GenBank/DDBJ whole genome shotgun (WGS) entry which is preliminary data.</text>
</comment>
<protein>
    <recommendedName>
        <fullName evidence="4">PknH-like extracellular domain-containing protein</fullName>
    </recommendedName>
</protein>
<organism evidence="2 3">
    <name type="scientific">Tsukamurella soli</name>
    <dbReference type="NCBI Taxonomy" id="644556"/>
    <lineage>
        <taxon>Bacteria</taxon>
        <taxon>Bacillati</taxon>
        <taxon>Actinomycetota</taxon>
        <taxon>Actinomycetes</taxon>
        <taxon>Mycobacteriales</taxon>
        <taxon>Tsukamurellaceae</taxon>
        <taxon>Tsukamurella</taxon>
    </lineage>
</organism>
<evidence type="ECO:0000313" key="3">
    <source>
        <dbReference type="Proteomes" id="UP001500635"/>
    </source>
</evidence>
<sequence>MQVRRVSAAVVTTLVVGGVMGAPGVAAAAPTGSARPTTPESQLLLGPGEFPVGYQYVAVSPRDLADVGSAIGSVLAHGSVTPAGCVQLPSAAMFAHSAASTNLSLAVNKTRRSSLSEALLAGGGHARHSLPARCRHLRLRFAVPDTGGSVDERLDISGIRPAGVPADAVVISEQATGTVTGRGRTVPLRQSQLIGMAPVRGYAVMVQAITTNAGPADMAGFTTTLARAVDKVARAR</sequence>
<evidence type="ECO:0000313" key="2">
    <source>
        <dbReference type="EMBL" id="GAA4388173.1"/>
    </source>
</evidence>
<name>A0ABP8JBN4_9ACTN</name>
<proteinExistence type="predicted"/>
<feature type="signal peptide" evidence="1">
    <location>
        <begin position="1"/>
        <end position="28"/>
    </location>
</feature>
<keyword evidence="3" id="KW-1185">Reference proteome</keyword>
<keyword evidence="1" id="KW-0732">Signal</keyword>